<dbReference type="GO" id="GO:0004067">
    <property type="term" value="F:asparaginase activity"/>
    <property type="evidence" value="ECO:0007669"/>
    <property type="project" value="UniProtKB-UniRule"/>
</dbReference>
<accession>A0A7S0WQF7</accession>
<dbReference type="SUPFAM" id="SSF53774">
    <property type="entry name" value="Glutaminase/Asparaginase"/>
    <property type="match status" value="1"/>
</dbReference>
<dbReference type="Pfam" id="PF17763">
    <property type="entry name" value="Asparaginase_C"/>
    <property type="match status" value="1"/>
</dbReference>
<proteinExistence type="predicted"/>
<dbReference type="AlphaFoldDB" id="A0A7S0WQF7"/>
<evidence type="ECO:0000256" key="3">
    <source>
        <dbReference type="PROSITE-ProRule" id="PRU10100"/>
    </source>
</evidence>
<protein>
    <recommendedName>
        <fullName evidence="1">asparaginase</fullName>
        <ecNumber evidence="1">3.5.1.1</ecNumber>
    </recommendedName>
</protein>
<dbReference type="EMBL" id="HBFB01014816">
    <property type="protein sequence ID" value="CAD8678159.1"/>
    <property type="molecule type" value="Transcribed_RNA"/>
</dbReference>
<evidence type="ECO:0000313" key="6">
    <source>
        <dbReference type="EMBL" id="CAD8678159.1"/>
    </source>
</evidence>
<dbReference type="PROSITE" id="PS00917">
    <property type="entry name" value="ASN_GLN_ASE_2"/>
    <property type="match status" value="1"/>
</dbReference>
<dbReference type="PROSITE" id="PS51732">
    <property type="entry name" value="ASN_GLN_ASE_3"/>
    <property type="match status" value="1"/>
</dbReference>
<reference evidence="6" key="1">
    <citation type="submission" date="2021-01" db="EMBL/GenBank/DDBJ databases">
        <authorList>
            <person name="Corre E."/>
            <person name="Pelletier E."/>
            <person name="Niang G."/>
            <person name="Scheremetjew M."/>
            <person name="Finn R."/>
            <person name="Kale V."/>
            <person name="Holt S."/>
            <person name="Cochrane G."/>
            <person name="Meng A."/>
            <person name="Brown T."/>
            <person name="Cohen L."/>
        </authorList>
    </citation>
    <scope>NUCLEOTIDE SEQUENCE</scope>
    <source>
        <strain evidence="6">SAG 11-49</strain>
    </source>
</reference>
<dbReference type="SMART" id="SM00870">
    <property type="entry name" value="Asparaginase"/>
    <property type="match status" value="1"/>
</dbReference>
<dbReference type="EC" id="3.5.1.1" evidence="1"/>
<dbReference type="InterPro" id="IPR006034">
    <property type="entry name" value="Asparaginase/glutaminase-like"/>
</dbReference>
<feature type="active site" evidence="3">
    <location>
        <position position="199"/>
    </location>
</feature>
<dbReference type="PIRSF" id="PIRSF001220">
    <property type="entry name" value="L-ASNase_gatD"/>
    <property type="match status" value="1"/>
</dbReference>
<gene>
    <name evidence="6" type="ORF">CLEI1391_LOCUS8383</name>
</gene>
<evidence type="ECO:0000259" key="5">
    <source>
        <dbReference type="Pfam" id="PF17763"/>
    </source>
</evidence>
<sequence>MQTCSHQQVCLQGRGIPVLPAQLRGSSIRHVRRTRVGASSEARPSEVPEVERKVSSAEIAPLVERPLERMLSPLRTVTRPLPRVLILHTGGTLGMDPTASFECEEAPNGSVSTPGAVKARTPRYLGVSTGGGGAGLAPSTMLANVLGVVPELQRFSNVDLQVVTNRDSSRVGPGEWVDIARILHANRLHYDAFMVIHGTDTMAYTAAALSLMLRGFNKPVVMTGSQLPLTAPRTDARQNLLDAIQCATAPFAPGAQRAELREVAVCFGGRLLRGNRAQKVHTSSYQAFDSPGYPHLAQLGIDVEWNERALLRPEGGYRPRFKLHPGVMRVPVVPGCDPRTVYGDVAARGVRGVVLEVFGTGNLPDTDDFGWVPWLRQQTEAGVHVAVVSQCSAGALQPALYASGGWLAQLGERVEAAPRMTPECAAVKLMLCCAHPGLGVGEPIAGEL</sequence>
<dbReference type="Gene3D" id="3.40.50.40">
    <property type="match status" value="1"/>
</dbReference>
<feature type="domain" description="L-asparaginase N-terminal" evidence="4">
    <location>
        <begin position="133"/>
        <end position="308"/>
    </location>
</feature>
<dbReference type="InterPro" id="IPR027473">
    <property type="entry name" value="L-asparaginase_C"/>
</dbReference>
<name>A0A7S0WQF7_9CHLO</name>
<evidence type="ECO:0000256" key="2">
    <source>
        <dbReference type="PIRSR" id="PIRSR001220-2"/>
    </source>
</evidence>
<dbReference type="PANTHER" id="PTHR11707:SF28">
    <property type="entry name" value="60 KDA LYSOPHOSPHOLIPASE"/>
    <property type="match status" value="1"/>
</dbReference>
<dbReference type="InterPro" id="IPR027474">
    <property type="entry name" value="L-asparaginase_N"/>
</dbReference>
<feature type="binding site" evidence="2">
    <location>
        <position position="168"/>
    </location>
    <ligand>
        <name>substrate</name>
    </ligand>
</feature>
<dbReference type="InterPro" id="IPR037152">
    <property type="entry name" value="L-asparaginase_N_sf"/>
</dbReference>
<evidence type="ECO:0000259" key="4">
    <source>
        <dbReference type="Pfam" id="PF00710"/>
    </source>
</evidence>
<dbReference type="PRINTS" id="PR00139">
    <property type="entry name" value="ASNGLNASE"/>
</dbReference>
<feature type="binding site" evidence="2">
    <location>
        <begin position="199"/>
        <end position="200"/>
    </location>
    <ligand>
        <name>substrate</name>
    </ligand>
</feature>
<dbReference type="GO" id="GO:0009066">
    <property type="term" value="P:aspartate family amino acid metabolic process"/>
    <property type="evidence" value="ECO:0007669"/>
    <property type="project" value="UniProtKB-ARBA"/>
</dbReference>
<dbReference type="InterPro" id="IPR027475">
    <property type="entry name" value="Asparaginase/glutaminase_AS2"/>
</dbReference>
<evidence type="ECO:0000256" key="1">
    <source>
        <dbReference type="ARBA" id="ARBA00012920"/>
    </source>
</evidence>
<dbReference type="InterPro" id="IPR040919">
    <property type="entry name" value="Asparaginase_C"/>
</dbReference>
<organism evidence="6">
    <name type="scientific">Chlamydomonas leiostraca</name>
    <dbReference type="NCBI Taxonomy" id="1034604"/>
    <lineage>
        <taxon>Eukaryota</taxon>
        <taxon>Viridiplantae</taxon>
        <taxon>Chlorophyta</taxon>
        <taxon>core chlorophytes</taxon>
        <taxon>Chlorophyceae</taxon>
        <taxon>CS clade</taxon>
        <taxon>Chlamydomonadales</taxon>
        <taxon>Chlamydomonadaceae</taxon>
        <taxon>Chlamydomonas</taxon>
    </lineage>
</organism>
<dbReference type="InterPro" id="IPR041725">
    <property type="entry name" value="L-asparaginase_I"/>
</dbReference>
<dbReference type="CDD" id="cd08963">
    <property type="entry name" value="L-asparaginase_I"/>
    <property type="match status" value="1"/>
</dbReference>
<dbReference type="PANTHER" id="PTHR11707">
    <property type="entry name" value="L-ASPARAGINASE"/>
    <property type="match status" value="1"/>
</dbReference>
<dbReference type="PIRSF" id="PIRSF500176">
    <property type="entry name" value="L_ASNase"/>
    <property type="match status" value="1"/>
</dbReference>
<feature type="domain" description="Asparaginase/glutaminase C-terminal" evidence="5">
    <location>
        <begin position="327"/>
        <end position="435"/>
    </location>
</feature>
<dbReference type="Gene3D" id="3.40.50.1170">
    <property type="entry name" value="L-asparaginase, N-terminal domain"/>
    <property type="match status" value="1"/>
</dbReference>
<dbReference type="SFLD" id="SFLDS00057">
    <property type="entry name" value="Glutaminase/Asparaginase"/>
    <property type="match status" value="1"/>
</dbReference>
<dbReference type="Pfam" id="PF00710">
    <property type="entry name" value="Asparaginase"/>
    <property type="match status" value="1"/>
</dbReference>
<dbReference type="InterPro" id="IPR036152">
    <property type="entry name" value="Asp/glu_Ase-like_sf"/>
</dbReference>